<evidence type="ECO:0000259" key="8">
    <source>
        <dbReference type="Pfam" id="PF00338"/>
    </source>
</evidence>
<evidence type="ECO:0000256" key="3">
    <source>
        <dbReference type="ARBA" id="ARBA00022980"/>
    </source>
</evidence>
<evidence type="ECO:0000313" key="10">
    <source>
        <dbReference type="Proteomes" id="UP001159405"/>
    </source>
</evidence>
<evidence type="ECO:0000256" key="5">
    <source>
        <dbReference type="ARBA" id="ARBA00023274"/>
    </source>
</evidence>
<accession>A0ABN8N2F4</accession>
<proteinExistence type="inferred from homology"/>
<keyword evidence="4" id="KW-0496">Mitochondrion</keyword>
<keyword evidence="10" id="KW-1185">Reference proteome</keyword>
<dbReference type="SUPFAM" id="SSF54999">
    <property type="entry name" value="Ribosomal protein S10"/>
    <property type="match status" value="1"/>
</dbReference>
<organism evidence="9 10">
    <name type="scientific">Porites lobata</name>
    <dbReference type="NCBI Taxonomy" id="104759"/>
    <lineage>
        <taxon>Eukaryota</taxon>
        <taxon>Metazoa</taxon>
        <taxon>Cnidaria</taxon>
        <taxon>Anthozoa</taxon>
        <taxon>Hexacorallia</taxon>
        <taxon>Scleractinia</taxon>
        <taxon>Fungiina</taxon>
        <taxon>Poritidae</taxon>
        <taxon>Porites</taxon>
    </lineage>
</organism>
<evidence type="ECO:0000256" key="2">
    <source>
        <dbReference type="ARBA" id="ARBA00007102"/>
    </source>
</evidence>
<evidence type="ECO:0000256" key="4">
    <source>
        <dbReference type="ARBA" id="ARBA00023128"/>
    </source>
</evidence>
<keyword evidence="5" id="KW-0687">Ribonucleoprotein</keyword>
<keyword evidence="3" id="KW-0689">Ribosomal protein</keyword>
<evidence type="ECO:0000313" key="9">
    <source>
        <dbReference type="EMBL" id="CAH3040340.1"/>
    </source>
</evidence>
<dbReference type="InterPro" id="IPR036838">
    <property type="entry name" value="Ribosomal_uS10_dom_sf"/>
</dbReference>
<comment type="similarity">
    <text evidence="2">Belongs to the universal ribosomal protein uS10 family.</text>
</comment>
<protein>
    <recommendedName>
        <fullName evidence="6">Small ribosomal subunit protein uS10m</fullName>
    </recommendedName>
    <alternativeName>
        <fullName evidence="7">28S ribosomal protein S10, mitochondrial</fullName>
    </alternativeName>
</protein>
<dbReference type="Pfam" id="PF00338">
    <property type="entry name" value="Ribosomal_S10"/>
    <property type="match status" value="1"/>
</dbReference>
<sequence>MECFKFRFNLATESFSQTLAHPPDTYKKHKETYQFKRHGRMIEIGEVPVEKSDIFVQYLRDNIPVGVTVQLELKKWQDYVSPPDPRYLEEKRLQYERMKERKRKKQET</sequence>
<evidence type="ECO:0000256" key="6">
    <source>
        <dbReference type="ARBA" id="ARBA00035261"/>
    </source>
</evidence>
<gene>
    <name evidence="9" type="ORF">PLOB_00045590</name>
</gene>
<comment type="subcellular location">
    <subcellularLocation>
        <location evidence="1">Mitochondrion</location>
    </subcellularLocation>
</comment>
<evidence type="ECO:0000256" key="1">
    <source>
        <dbReference type="ARBA" id="ARBA00004173"/>
    </source>
</evidence>
<dbReference type="PANTHER" id="PTHR13334">
    <property type="entry name" value="MITOCHONDRIAL 28S RIBOSOMAL PROTEIN S10"/>
    <property type="match status" value="1"/>
</dbReference>
<dbReference type="InterPro" id="IPR040055">
    <property type="entry name" value="Ribosomal_uS10m"/>
</dbReference>
<evidence type="ECO:0000256" key="7">
    <source>
        <dbReference type="ARBA" id="ARBA00035544"/>
    </source>
</evidence>
<dbReference type="Gene3D" id="3.30.70.600">
    <property type="entry name" value="Ribosomal protein S10 domain"/>
    <property type="match status" value="1"/>
</dbReference>
<dbReference type="Proteomes" id="UP001159405">
    <property type="component" value="Unassembled WGS sequence"/>
</dbReference>
<feature type="domain" description="Small ribosomal subunit protein uS10" evidence="8">
    <location>
        <begin position="10"/>
        <end position="71"/>
    </location>
</feature>
<name>A0ABN8N2F4_9CNID</name>
<dbReference type="PANTHER" id="PTHR13334:SF4">
    <property type="entry name" value="SMALL RIBOSOMAL SUBUNIT PROTEIN US10M"/>
    <property type="match status" value="1"/>
</dbReference>
<dbReference type="InterPro" id="IPR027486">
    <property type="entry name" value="Ribosomal_uS10_dom"/>
</dbReference>
<comment type="caution">
    <text evidence="9">The sequence shown here is derived from an EMBL/GenBank/DDBJ whole genome shotgun (WGS) entry which is preliminary data.</text>
</comment>
<reference evidence="9 10" key="1">
    <citation type="submission" date="2022-05" db="EMBL/GenBank/DDBJ databases">
        <authorList>
            <consortium name="Genoscope - CEA"/>
            <person name="William W."/>
        </authorList>
    </citation>
    <scope>NUCLEOTIDE SEQUENCE [LARGE SCALE GENOMIC DNA]</scope>
</reference>
<dbReference type="EMBL" id="CALNXK010000008">
    <property type="protein sequence ID" value="CAH3040340.1"/>
    <property type="molecule type" value="Genomic_DNA"/>
</dbReference>